<dbReference type="AlphaFoldDB" id="A0A4Q7X0F2"/>
<feature type="transmembrane region" description="Helical" evidence="1">
    <location>
        <begin position="36"/>
        <end position="54"/>
    </location>
</feature>
<feature type="transmembrane region" description="Helical" evidence="1">
    <location>
        <begin position="70"/>
        <end position="88"/>
    </location>
</feature>
<keyword evidence="3" id="KW-1185">Reference proteome</keyword>
<keyword evidence="1" id="KW-1133">Transmembrane helix</keyword>
<accession>A0A4Q7X0F2</accession>
<evidence type="ECO:0000313" key="3">
    <source>
        <dbReference type="Proteomes" id="UP000292027"/>
    </source>
</evidence>
<keyword evidence="1" id="KW-0472">Membrane</keyword>
<name>A0A4Q7X0F2_9ACTN</name>
<gene>
    <name evidence="2" type="ORF">EV645_3892</name>
</gene>
<dbReference type="EMBL" id="SHKR01000012">
    <property type="protein sequence ID" value="RZU16337.1"/>
    <property type="molecule type" value="Genomic_DNA"/>
</dbReference>
<reference evidence="2 3" key="1">
    <citation type="journal article" date="2015" name="Stand. Genomic Sci.">
        <title>Genomic Encyclopedia of Bacterial and Archaeal Type Strains, Phase III: the genomes of soil and plant-associated and newly described type strains.</title>
        <authorList>
            <person name="Whitman W.B."/>
            <person name="Woyke T."/>
            <person name="Klenk H.P."/>
            <person name="Zhou Y."/>
            <person name="Lilburn T.G."/>
            <person name="Beck B.J."/>
            <person name="De Vos P."/>
            <person name="Vandamme P."/>
            <person name="Eisen J.A."/>
            <person name="Garrity G."/>
            <person name="Hugenholtz P."/>
            <person name="Kyrpides N.C."/>
        </authorList>
    </citation>
    <scope>NUCLEOTIDE SEQUENCE [LARGE SCALE GENOMIC DNA]</scope>
    <source>
        <strain evidence="2 3">VKM Ac-2540</strain>
    </source>
</reference>
<protein>
    <submittedName>
        <fullName evidence="2">Uncharacterized protein</fullName>
    </submittedName>
</protein>
<evidence type="ECO:0000256" key="1">
    <source>
        <dbReference type="SAM" id="Phobius"/>
    </source>
</evidence>
<keyword evidence="1" id="KW-0812">Transmembrane</keyword>
<evidence type="ECO:0000313" key="2">
    <source>
        <dbReference type="EMBL" id="RZU16337.1"/>
    </source>
</evidence>
<organism evidence="2 3">
    <name type="scientific">Kribbella rubisoli</name>
    <dbReference type="NCBI Taxonomy" id="3075929"/>
    <lineage>
        <taxon>Bacteria</taxon>
        <taxon>Bacillati</taxon>
        <taxon>Actinomycetota</taxon>
        <taxon>Actinomycetes</taxon>
        <taxon>Propionibacteriales</taxon>
        <taxon>Kribbellaceae</taxon>
        <taxon>Kribbella</taxon>
    </lineage>
</organism>
<dbReference type="Proteomes" id="UP000292027">
    <property type="component" value="Unassembled WGS sequence"/>
</dbReference>
<comment type="caution">
    <text evidence="2">The sequence shown here is derived from an EMBL/GenBank/DDBJ whole genome shotgun (WGS) entry which is preliminary data.</text>
</comment>
<sequence>MQPVGRVYRVVWLLLCGLLGAVGAMAAFTLSLGAVIAALVMAAVAGGFLSWLVLTPEGDNPRLPRCQRRAVAASSALSGGGCVALIGLGTLLGAPTAVVLVTFAVGGSPRVIRFGVRWLRQHDYLQIPHGQGVAADRTGTLSESVLEPGANAEAEPPAPVRTDASQLSDHDLCLAWRASFSALQRSTSLAQRLRIVAQRQACLDELERRNRRGIAVWLASGARAAGDPRPFVLGDSGAGRSPIDWDRLIHGTGK</sequence>
<proteinExistence type="predicted"/>